<dbReference type="InterPro" id="IPR036397">
    <property type="entry name" value="RNaseH_sf"/>
</dbReference>
<dbReference type="AlphaFoldDB" id="A0A6L2JSL9"/>
<feature type="region of interest" description="Disordered" evidence="3">
    <location>
        <begin position="58"/>
        <end position="107"/>
    </location>
</feature>
<dbReference type="InterPro" id="IPR012337">
    <property type="entry name" value="RNaseH-like_sf"/>
</dbReference>
<dbReference type="EMBL" id="BKCJ010001202">
    <property type="protein sequence ID" value="GEU39652.1"/>
    <property type="molecule type" value="Genomic_DNA"/>
</dbReference>
<protein>
    <submittedName>
        <fullName evidence="5">Ribonuclease H-like domain-containing protein</fullName>
    </submittedName>
</protein>
<dbReference type="Pfam" id="PF07727">
    <property type="entry name" value="RVT_2"/>
    <property type="match status" value="1"/>
</dbReference>
<dbReference type="PROSITE" id="PS50994">
    <property type="entry name" value="INTEGRASE"/>
    <property type="match status" value="1"/>
</dbReference>
<evidence type="ECO:0000256" key="2">
    <source>
        <dbReference type="ARBA" id="ARBA00022801"/>
    </source>
</evidence>
<dbReference type="InterPro" id="IPR001584">
    <property type="entry name" value="Integrase_cat-core"/>
</dbReference>
<keyword evidence="1" id="KW-0479">Metal-binding</keyword>
<dbReference type="InterPro" id="IPR013103">
    <property type="entry name" value="RVT_2"/>
</dbReference>
<gene>
    <name evidence="5" type="ORF">Tci_011630</name>
</gene>
<dbReference type="GO" id="GO:0016787">
    <property type="term" value="F:hydrolase activity"/>
    <property type="evidence" value="ECO:0007669"/>
    <property type="project" value="UniProtKB-KW"/>
</dbReference>
<reference evidence="5" key="1">
    <citation type="journal article" date="2019" name="Sci. Rep.">
        <title>Draft genome of Tanacetum cinerariifolium, the natural source of mosquito coil.</title>
        <authorList>
            <person name="Yamashiro T."/>
            <person name="Shiraishi A."/>
            <person name="Satake H."/>
            <person name="Nakayama K."/>
        </authorList>
    </citation>
    <scope>NUCLEOTIDE SEQUENCE</scope>
</reference>
<dbReference type="PANTHER" id="PTHR42648:SF31">
    <property type="entry name" value="RNA-DIRECTED DNA POLYMERASE"/>
    <property type="match status" value="1"/>
</dbReference>
<comment type="caution">
    <text evidence="5">The sequence shown here is derived from an EMBL/GenBank/DDBJ whole genome shotgun (WGS) entry which is preliminary data.</text>
</comment>
<evidence type="ECO:0000256" key="1">
    <source>
        <dbReference type="ARBA" id="ARBA00022723"/>
    </source>
</evidence>
<dbReference type="Gene3D" id="3.30.420.10">
    <property type="entry name" value="Ribonuclease H-like superfamily/Ribonuclease H"/>
    <property type="match status" value="1"/>
</dbReference>
<evidence type="ECO:0000256" key="3">
    <source>
        <dbReference type="SAM" id="MobiDB-lite"/>
    </source>
</evidence>
<sequence length="274" mass="31075">MVRCDNGTEVVNHKMNNLFSELGIIHQTYCAHTSQQNGIAERKHRHLLNVARSLMSQGGIPLSPNNKGRTSSVEHGSSTLPRPRTTDNPYLYQEEDSGVQTPGVRRSSRPTKMLARFNDYVVSSNAKYGIEKYVKYSCLSDIERYKATLVAKGLRPREGFVYDETFSPVVKMITIRGLISIAIKMNWSLYQLDVNNAFLYGDLVEDVYMTLPQGFDNDNGTKKPRNENIFAVINDDKDAKGKRNERVVTSKSIMTYNLEGGCQKKYMKSKFLSH</sequence>
<evidence type="ECO:0000259" key="4">
    <source>
        <dbReference type="PROSITE" id="PS50994"/>
    </source>
</evidence>
<dbReference type="GO" id="GO:0015074">
    <property type="term" value="P:DNA integration"/>
    <property type="evidence" value="ECO:0007669"/>
    <property type="project" value="InterPro"/>
</dbReference>
<dbReference type="PANTHER" id="PTHR42648">
    <property type="entry name" value="TRANSPOSASE, PUTATIVE-RELATED"/>
    <property type="match status" value="1"/>
</dbReference>
<feature type="compositionally biased region" description="Polar residues" evidence="3">
    <location>
        <begin position="63"/>
        <end position="80"/>
    </location>
</feature>
<evidence type="ECO:0000313" key="5">
    <source>
        <dbReference type="EMBL" id="GEU39652.1"/>
    </source>
</evidence>
<name>A0A6L2JSL9_TANCI</name>
<dbReference type="SUPFAM" id="SSF53098">
    <property type="entry name" value="Ribonuclease H-like"/>
    <property type="match status" value="1"/>
</dbReference>
<proteinExistence type="predicted"/>
<accession>A0A6L2JSL9</accession>
<dbReference type="GO" id="GO:0046872">
    <property type="term" value="F:metal ion binding"/>
    <property type="evidence" value="ECO:0007669"/>
    <property type="project" value="UniProtKB-KW"/>
</dbReference>
<dbReference type="InterPro" id="IPR039537">
    <property type="entry name" value="Retrotran_Ty1/copia-like"/>
</dbReference>
<keyword evidence="2" id="KW-0378">Hydrolase</keyword>
<organism evidence="5">
    <name type="scientific">Tanacetum cinerariifolium</name>
    <name type="common">Dalmatian daisy</name>
    <name type="synonym">Chrysanthemum cinerariifolium</name>
    <dbReference type="NCBI Taxonomy" id="118510"/>
    <lineage>
        <taxon>Eukaryota</taxon>
        <taxon>Viridiplantae</taxon>
        <taxon>Streptophyta</taxon>
        <taxon>Embryophyta</taxon>
        <taxon>Tracheophyta</taxon>
        <taxon>Spermatophyta</taxon>
        <taxon>Magnoliopsida</taxon>
        <taxon>eudicotyledons</taxon>
        <taxon>Gunneridae</taxon>
        <taxon>Pentapetalae</taxon>
        <taxon>asterids</taxon>
        <taxon>campanulids</taxon>
        <taxon>Asterales</taxon>
        <taxon>Asteraceae</taxon>
        <taxon>Asteroideae</taxon>
        <taxon>Anthemideae</taxon>
        <taxon>Anthemidinae</taxon>
        <taxon>Tanacetum</taxon>
    </lineage>
</organism>
<feature type="domain" description="Integrase catalytic" evidence="4">
    <location>
        <begin position="1"/>
        <end position="110"/>
    </location>
</feature>
<dbReference type="GO" id="GO:0003676">
    <property type="term" value="F:nucleic acid binding"/>
    <property type="evidence" value="ECO:0007669"/>
    <property type="project" value="InterPro"/>
</dbReference>